<dbReference type="Proteomes" id="UP000673691">
    <property type="component" value="Unassembled WGS sequence"/>
</dbReference>
<dbReference type="Gene3D" id="2.40.30.10">
    <property type="entry name" value="Translation factors"/>
    <property type="match status" value="1"/>
</dbReference>
<dbReference type="SUPFAM" id="SSF52540">
    <property type="entry name" value="P-loop containing nucleoside triphosphate hydrolases"/>
    <property type="match status" value="1"/>
</dbReference>
<reference evidence="3 4" key="1">
    <citation type="journal article" name="Sci. Rep.">
        <title>Genome-scale phylogenetic analyses confirm Olpidium as the closest living zoosporic fungus to the non-flagellated, terrestrial fungi.</title>
        <authorList>
            <person name="Chang Y."/>
            <person name="Rochon D."/>
            <person name="Sekimoto S."/>
            <person name="Wang Y."/>
            <person name="Chovatia M."/>
            <person name="Sandor L."/>
            <person name="Salamov A."/>
            <person name="Grigoriev I.V."/>
            <person name="Stajich J.E."/>
            <person name="Spatafora J.W."/>
        </authorList>
    </citation>
    <scope>NUCLEOTIDE SEQUENCE [LARGE SCALE GENOMIC DNA]</scope>
    <source>
        <strain evidence="3">S191</strain>
    </source>
</reference>
<dbReference type="GO" id="GO:0005525">
    <property type="term" value="F:GTP binding"/>
    <property type="evidence" value="ECO:0007669"/>
    <property type="project" value="InterPro"/>
</dbReference>
<dbReference type="InterPro" id="IPR050055">
    <property type="entry name" value="EF-Tu_GTPase"/>
</dbReference>
<dbReference type="InterPro" id="IPR027417">
    <property type="entry name" value="P-loop_NTPase"/>
</dbReference>
<dbReference type="GO" id="GO:0003746">
    <property type="term" value="F:translation elongation factor activity"/>
    <property type="evidence" value="ECO:0007669"/>
    <property type="project" value="TreeGrafter"/>
</dbReference>
<dbReference type="PANTHER" id="PTHR43721">
    <property type="entry name" value="ELONGATION FACTOR TU-RELATED"/>
    <property type="match status" value="1"/>
</dbReference>
<dbReference type="InterPro" id="IPR000795">
    <property type="entry name" value="T_Tr_GTP-bd_dom"/>
</dbReference>
<dbReference type="OrthoDB" id="248233at2759"/>
<dbReference type="SUPFAM" id="SSF50447">
    <property type="entry name" value="Translation proteins"/>
    <property type="match status" value="1"/>
</dbReference>
<dbReference type="Gene3D" id="3.40.50.300">
    <property type="entry name" value="P-loop containing nucleotide triphosphate hydrolases"/>
    <property type="match status" value="1"/>
</dbReference>
<keyword evidence="4" id="KW-1185">Reference proteome</keyword>
<comment type="caution">
    <text evidence="3">The sequence shown here is derived from an EMBL/GenBank/DDBJ whole genome shotgun (WGS) entry which is preliminary data.</text>
</comment>
<organism evidence="3 4">
    <name type="scientific">Olpidium bornovanus</name>
    <dbReference type="NCBI Taxonomy" id="278681"/>
    <lineage>
        <taxon>Eukaryota</taxon>
        <taxon>Fungi</taxon>
        <taxon>Fungi incertae sedis</taxon>
        <taxon>Olpidiomycota</taxon>
        <taxon>Olpidiomycotina</taxon>
        <taxon>Olpidiomycetes</taxon>
        <taxon>Olpidiales</taxon>
        <taxon>Olpidiaceae</taxon>
        <taxon>Olpidium</taxon>
    </lineage>
</organism>
<protein>
    <recommendedName>
        <fullName evidence="2">Tr-type G domain-containing protein</fullName>
    </recommendedName>
</protein>
<dbReference type="EMBL" id="JAEFCI010004526">
    <property type="protein sequence ID" value="KAG5460892.1"/>
    <property type="molecule type" value="Genomic_DNA"/>
</dbReference>
<evidence type="ECO:0000256" key="1">
    <source>
        <dbReference type="SAM" id="MobiDB-lite"/>
    </source>
</evidence>
<dbReference type="AlphaFoldDB" id="A0A8H7ZXC3"/>
<accession>A0A8H7ZXC3</accession>
<dbReference type="Pfam" id="PF00009">
    <property type="entry name" value="GTP_EFTU"/>
    <property type="match status" value="1"/>
</dbReference>
<dbReference type="InterPro" id="IPR009000">
    <property type="entry name" value="Transl_B-barrel_sf"/>
</dbReference>
<dbReference type="PANTHER" id="PTHR43721:SF9">
    <property type="entry name" value="GTP-BINDING PROTEIN 1"/>
    <property type="match status" value="1"/>
</dbReference>
<evidence type="ECO:0000259" key="2">
    <source>
        <dbReference type="Pfam" id="PF00009"/>
    </source>
</evidence>
<gene>
    <name evidence="3" type="ORF">BJ554DRAFT_7009</name>
</gene>
<proteinExistence type="predicted"/>
<name>A0A8H7ZXC3_9FUNG</name>
<feature type="domain" description="Tr-type G" evidence="2">
    <location>
        <begin position="27"/>
        <end position="171"/>
    </location>
</feature>
<dbReference type="GO" id="GO:0003924">
    <property type="term" value="F:GTPase activity"/>
    <property type="evidence" value="ECO:0007669"/>
    <property type="project" value="InterPro"/>
</dbReference>
<evidence type="ECO:0000313" key="4">
    <source>
        <dbReference type="Proteomes" id="UP000673691"/>
    </source>
</evidence>
<feature type="region of interest" description="Disordered" evidence="1">
    <location>
        <begin position="427"/>
        <end position="451"/>
    </location>
</feature>
<evidence type="ECO:0000313" key="3">
    <source>
        <dbReference type="EMBL" id="KAG5460892.1"/>
    </source>
</evidence>
<sequence>MGFSASNEPINYSTPYVTNWPDILARSHHVVSFLDTCGHPSYQHTTLRSLLPRPPDYACLVLSATVGCVSAVAREHFLVSVGLLGLPTIVVITKTDMASTAQLRATLEDFMSVWKGGSAGLGGLPFVVKEDKDVTKAVDGLVDGSLVPIFLTSSVSGERLGLLQALIGQLPKPPAGGEHHKRFLSLVSDHGPTFPPFDVNASPAVERVLTAAEADPADDFTQRWTGTEGEEFVAFQIEEVYSLPDAGDVVAGTLLRGQIRARDALANAEWDALTTFHLGPDRQGRMHPVQVASIHRHRRPVAVICPGQTATLALRWPREGVAEVGESDSSYHISRPLVRLRKGMVLLGSAWDSSVHMEFMAEVAVVHRASSLPSSGTAEVLLSPELARSRLDKFALRTGHEVTVHCGSVCQNASVVSVTKLNPLPDAGHLPDAASDRPPSAEASAEGAVEDGHAAHTPQLFHPERNHCLRTGERGLLRLRFCKEMEFLRVDSPVLCRYGECLAVGRIVRR</sequence>